<organism evidence="1 2">
    <name type="scientific">Collybiopsis confluens</name>
    <dbReference type="NCBI Taxonomy" id="2823264"/>
    <lineage>
        <taxon>Eukaryota</taxon>
        <taxon>Fungi</taxon>
        <taxon>Dikarya</taxon>
        <taxon>Basidiomycota</taxon>
        <taxon>Agaricomycotina</taxon>
        <taxon>Agaricomycetes</taxon>
        <taxon>Agaricomycetidae</taxon>
        <taxon>Agaricales</taxon>
        <taxon>Marasmiineae</taxon>
        <taxon>Omphalotaceae</taxon>
        <taxon>Collybiopsis</taxon>
    </lineage>
</organism>
<dbReference type="Proteomes" id="UP000518752">
    <property type="component" value="Unassembled WGS sequence"/>
</dbReference>
<reference evidence="1 2" key="1">
    <citation type="journal article" date="2020" name="ISME J.">
        <title>Uncovering the hidden diversity of litter-decomposition mechanisms in mushroom-forming fungi.</title>
        <authorList>
            <person name="Floudas D."/>
            <person name="Bentzer J."/>
            <person name="Ahren D."/>
            <person name="Johansson T."/>
            <person name="Persson P."/>
            <person name="Tunlid A."/>
        </authorList>
    </citation>
    <scope>NUCLEOTIDE SEQUENCE [LARGE SCALE GENOMIC DNA]</scope>
    <source>
        <strain evidence="1 2">CBS 406.79</strain>
    </source>
</reference>
<comment type="caution">
    <text evidence="1">The sequence shown here is derived from an EMBL/GenBank/DDBJ whole genome shotgun (WGS) entry which is preliminary data.</text>
</comment>
<evidence type="ECO:0000313" key="1">
    <source>
        <dbReference type="EMBL" id="KAF5358738.1"/>
    </source>
</evidence>
<keyword evidence="2" id="KW-1185">Reference proteome</keyword>
<gene>
    <name evidence="1" type="ORF">D9757_012268</name>
</gene>
<protein>
    <submittedName>
        <fullName evidence="1">Uncharacterized protein</fullName>
    </submittedName>
</protein>
<accession>A0A8H5G5K2</accession>
<evidence type="ECO:0000313" key="2">
    <source>
        <dbReference type="Proteomes" id="UP000518752"/>
    </source>
</evidence>
<proteinExistence type="predicted"/>
<dbReference type="AlphaFoldDB" id="A0A8H5G5K2"/>
<dbReference type="EMBL" id="JAACJN010000230">
    <property type="protein sequence ID" value="KAF5358738.1"/>
    <property type="molecule type" value="Genomic_DNA"/>
</dbReference>
<name>A0A8H5G5K2_9AGAR</name>
<sequence>MLGAVYDERGSARNWKWNEGAQRQLELDNFWSDKLGPINPPLFSSALETADRDVYLDIGAHPSPVPFYKADITYIVRCTPCLLHGALFSTRLLSTPSVL</sequence>